<feature type="domain" description="Peptidase M28" evidence="22">
    <location>
        <begin position="105"/>
        <end position="293"/>
    </location>
</feature>
<evidence type="ECO:0000256" key="9">
    <source>
        <dbReference type="ARBA" id="ARBA00022670"/>
    </source>
</evidence>
<evidence type="ECO:0000256" key="20">
    <source>
        <dbReference type="ARBA" id="ARBA00025833"/>
    </source>
</evidence>
<keyword evidence="15" id="KW-0333">Golgi apparatus</keyword>
<keyword evidence="14" id="KW-0862">Zinc</keyword>
<sequence>ASGKIIVFNEDYLSYGESVKYRGSGAVEAAKVGGLAALIRSVAPFSIYSPHTGMMSYAPNVTQIPGACITIEDAELLYRLQSMGQRIVMKLVMDDFILPVKKSRNAIGDIAGREKPDEIVVVSGHIDSWDVGQGAMDDGGGMIISAQALALVKYLNLNARRTLRSILWTGEEFGLIGAQSYVESHRNELDKFKAVFESDIGTFKPLGLDFAGTFEAGCIVQEVLKLLTPIQASKFRQQDDVGSDIYYFIQKSVPALSLNNDNSKYFYFHHTEADTMTVMDSDNLDLCVAVWATASYVLADLSVELPRKSLSK</sequence>
<evidence type="ECO:0000256" key="1">
    <source>
        <dbReference type="ARBA" id="ARBA00004240"/>
    </source>
</evidence>
<dbReference type="GO" id="GO:0005615">
    <property type="term" value="C:extracellular space"/>
    <property type="evidence" value="ECO:0007669"/>
    <property type="project" value="TreeGrafter"/>
</dbReference>
<evidence type="ECO:0000256" key="7">
    <source>
        <dbReference type="ARBA" id="ARBA00022525"/>
    </source>
</evidence>
<evidence type="ECO:0000256" key="11">
    <source>
        <dbReference type="ARBA" id="ARBA00022729"/>
    </source>
</evidence>
<evidence type="ECO:0000256" key="14">
    <source>
        <dbReference type="ARBA" id="ARBA00022833"/>
    </source>
</evidence>
<keyword evidence="11" id="KW-0732">Signal</keyword>
<dbReference type="GO" id="GO:0005783">
    <property type="term" value="C:endoplasmic reticulum"/>
    <property type="evidence" value="ECO:0007669"/>
    <property type="project" value="UniProtKB-SubCell"/>
</dbReference>
<keyword evidence="24" id="KW-1185">Reference proteome</keyword>
<evidence type="ECO:0000256" key="17">
    <source>
        <dbReference type="ARBA" id="ARBA00023145"/>
    </source>
</evidence>
<name>A0A8J2K201_9HEXA</name>
<evidence type="ECO:0000256" key="18">
    <source>
        <dbReference type="ARBA" id="ARBA00023180"/>
    </source>
</evidence>
<keyword evidence="12" id="KW-0378">Hydrolase</keyword>
<keyword evidence="17" id="KW-0865">Zymogen</keyword>
<keyword evidence="9" id="KW-0645">Protease</keyword>
<evidence type="ECO:0000256" key="10">
    <source>
        <dbReference type="ARBA" id="ARBA00022723"/>
    </source>
</evidence>
<evidence type="ECO:0000256" key="5">
    <source>
        <dbReference type="ARBA" id="ARBA00010918"/>
    </source>
</evidence>
<evidence type="ECO:0000256" key="12">
    <source>
        <dbReference type="ARBA" id="ARBA00022801"/>
    </source>
</evidence>
<keyword evidence="18" id="KW-0325">Glycoprotein</keyword>
<evidence type="ECO:0000256" key="4">
    <source>
        <dbReference type="ARBA" id="ARBA00004613"/>
    </source>
</evidence>
<proteinExistence type="inferred from homology"/>
<reference evidence="23" key="1">
    <citation type="submission" date="2021-06" db="EMBL/GenBank/DDBJ databases">
        <authorList>
            <person name="Hodson N. C."/>
            <person name="Mongue J. A."/>
            <person name="Jaron S. K."/>
        </authorList>
    </citation>
    <scope>NUCLEOTIDE SEQUENCE</scope>
</reference>
<evidence type="ECO:0000256" key="6">
    <source>
        <dbReference type="ARBA" id="ARBA00014116"/>
    </source>
</evidence>
<comment type="similarity">
    <text evidence="5">Belongs to the peptidase M28 family.</text>
</comment>
<dbReference type="GO" id="GO:0046872">
    <property type="term" value="F:metal ion binding"/>
    <property type="evidence" value="ECO:0007669"/>
    <property type="project" value="UniProtKB-KW"/>
</dbReference>
<evidence type="ECO:0000256" key="3">
    <source>
        <dbReference type="ARBA" id="ARBA00004555"/>
    </source>
</evidence>
<comment type="subcellular location">
    <subcellularLocation>
        <location evidence="1">Endoplasmic reticulum</location>
    </subcellularLocation>
    <subcellularLocation>
        <location evidence="3">Golgi apparatus</location>
    </subcellularLocation>
    <subcellularLocation>
        <location evidence="2">Lysosome</location>
    </subcellularLocation>
    <subcellularLocation>
        <location evidence="4">Secreted</location>
    </subcellularLocation>
</comment>
<evidence type="ECO:0000313" key="24">
    <source>
        <dbReference type="Proteomes" id="UP000708208"/>
    </source>
</evidence>
<dbReference type="GO" id="GO:0006508">
    <property type="term" value="P:proteolysis"/>
    <property type="evidence" value="ECO:0007669"/>
    <property type="project" value="UniProtKB-KW"/>
</dbReference>
<dbReference type="Proteomes" id="UP000708208">
    <property type="component" value="Unassembled WGS sequence"/>
</dbReference>
<protein>
    <recommendedName>
        <fullName evidence="6">Carboxypeptidase Q</fullName>
    </recommendedName>
    <alternativeName>
        <fullName evidence="21">Plasma glutamate carboxypeptidase</fullName>
    </alternativeName>
</protein>
<dbReference type="GO" id="GO:0005794">
    <property type="term" value="C:Golgi apparatus"/>
    <property type="evidence" value="ECO:0007669"/>
    <property type="project" value="UniProtKB-SubCell"/>
</dbReference>
<evidence type="ECO:0000256" key="16">
    <source>
        <dbReference type="ARBA" id="ARBA00023049"/>
    </source>
</evidence>
<evidence type="ECO:0000256" key="15">
    <source>
        <dbReference type="ARBA" id="ARBA00023034"/>
    </source>
</evidence>
<dbReference type="InterPro" id="IPR007484">
    <property type="entry name" value="Peptidase_M28"/>
</dbReference>
<feature type="non-terminal residue" evidence="23">
    <location>
        <position position="312"/>
    </location>
</feature>
<organism evidence="23 24">
    <name type="scientific">Allacma fusca</name>
    <dbReference type="NCBI Taxonomy" id="39272"/>
    <lineage>
        <taxon>Eukaryota</taxon>
        <taxon>Metazoa</taxon>
        <taxon>Ecdysozoa</taxon>
        <taxon>Arthropoda</taxon>
        <taxon>Hexapoda</taxon>
        <taxon>Collembola</taxon>
        <taxon>Symphypleona</taxon>
        <taxon>Sminthuridae</taxon>
        <taxon>Allacma</taxon>
    </lineage>
</organism>
<keyword evidence="19" id="KW-0458">Lysosome</keyword>
<dbReference type="Pfam" id="PF04389">
    <property type="entry name" value="Peptidase_M28"/>
    <property type="match status" value="1"/>
</dbReference>
<keyword evidence="13" id="KW-0256">Endoplasmic reticulum</keyword>
<dbReference type="GO" id="GO:0005764">
    <property type="term" value="C:lysosome"/>
    <property type="evidence" value="ECO:0007669"/>
    <property type="project" value="UniProtKB-SubCell"/>
</dbReference>
<dbReference type="AlphaFoldDB" id="A0A8J2K201"/>
<evidence type="ECO:0000256" key="2">
    <source>
        <dbReference type="ARBA" id="ARBA00004371"/>
    </source>
</evidence>
<keyword evidence="16" id="KW-0482">Metalloprotease</keyword>
<accession>A0A8J2K201</accession>
<evidence type="ECO:0000259" key="22">
    <source>
        <dbReference type="Pfam" id="PF04389"/>
    </source>
</evidence>
<dbReference type="PANTHER" id="PTHR12053">
    <property type="entry name" value="PROTEASE FAMILY M28 PLASMA GLUTAMATE CARBOXYPEPTIDASE-RELATED"/>
    <property type="match status" value="1"/>
</dbReference>
<keyword evidence="8" id="KW-0121">Carboxypeptidase</keyword>
<comment type="caution">
    <text evidence="23">The sequence shown here is derived from an EMBL/GenBank/DDBJ whole genome shotgun (WGS) entry which is preliminary data.</text>
</comment>
<dbReference type="GO" id="GO:0043171">
    <property type="term" value="P:peptide catabolic process"/>
    <property type="evidence" value="ECO:0007669"/>
    <property type="project" value="TreeGrafter"/>
</dbReference>
<dbReference type="InterPro" id="IPR039866">
    <property type="entry name" value="CPQ"/>
</dbReference>
<keyword evidence="10" id="KW-0479">Metal-binding</keyword>
<dbReference type="EMBL" id="CAJVCH010051566">
    <property type="protein sequence ID" value="CAG7718193.1"/>
    <property type="molecule type" value="Genomic_DNA"/>
</dbReference>
<dbReference type="GO" id="GO:0004180">
    <property type="term" value="F:carboxypeptidase activity"/>
    <property type="evidence" value="ECO:0007669"/>
    <property type="project" value="UniProtKB-KW"/>
</dbReference>
<evidence type="ECO:0000256" key="13">
    <source>
        <dbReference type="ARBA" id="ARBA00022824"/>
    </source>
</evidence>
<evidence type="ECO:0000256" key="21">
    <source>
        <dbReference type="ARBA" id="ARBA00033328"/>
    </source>
</evidence>
<evidence type="ECO:0000256" key="8">
    <source>
        <dbReference type="ARBA" id="ARBA00022645"/>
    </source>
</evidence>
<dbReference type="PANTHER" id="PTHR12053:SF3">
    <property type="entry name" value="CARBOXYPEPTIDASE Q"/>
    <property type="match status" value="1"/>
</dbReference>
<evidence type="ECO:0000256" key="19">
    <source>
        <dbReference type="ARBA" id="ARBA00023228"/>
    </source>
</evidence>
<dbReference type="OrthoDB" id="10013407at2759"/>
<dbReference type="GO" id="GO:0070573">
    <property type="term" value="F:metallodipeptidase activity"/>
    <property type="evidence" value="ECO:0007669"/>
    <property type="project" value="InterPro"/>
</dbReference>
<evidence type="ECO:0000313" key="23">
    <source>
        <dbReference type="EMBL" id="CAG7718193.1"/>
    </source>
</evidence>
<comment type="subunit">
    <text evidence="20">Homodimer. The monomeric form is inactive while the homodimer is active.</text>
</comment>
<keyword evidence="7" id="KW-0964">Secreted</keyword>
<gene>
    <name evidence="23" type="ORF">AFUS01_LOCUS7608</name>
</gene>